<name>A0AAD8FBR1_BIOPF</name>
<feature type="compositionally biased region" description="Basic and acidic residues" evidence="16">
    <location>
        <begin position="826"/>
        <end position="844"/>
    </location>
</feature>
<gene>
    <name evidence="19" type="ORF">Bpfe_011870</name>
</gene>
<dbReference type="GO" id="GO:0006431">
    <property type="term" value="P:methionyl-tRNA aminoacylation"/>
    <property type="evidence" value="ECO:0007669"/>
    <property type="project" value="InterPro"/>
</dbReference>
<dbReference type="InterPro" id="IPR033911">
    <property type="entry name" value="MetRS_core"/>
</dbReference>
<dbReference type="SUPFAM" id="SSF57770">
    <property type="entry name" value="Methionyl-tRNA synthetase (MetRS), Zn-domain"/>
    <property type="match status" value="1"/>
</dbReference>
<dbReference type="GO" id="GO:0005829">
    <property type="term" value="C:cytosol"/>
    <property type="evidence" value="ECO:0007669"/>
    <property type="project" value="TreeGrafter"/>
</dbReference>
<dbReference type="InterPro" id="IPR029038">
    <property type="entry name" value="MetRS_Zn"/>
</dbReference>
<dbReference type="Pfam" id="PF19303">
    <property type="entry name" value="Anticodon_3"/>
    <property type="match status" value="1"/>
</dbReference>
<dbReference type="PROSITE" id="PS00762">
    <property type="entry name" value="WHEP_TRS_1"/>
    <property type="match status" value="1"/>
</dbReference>
<evidence type="ECO:0000256" key="9">
    <source>
        <dbReference type="ARBA" id="ARBA00022840"/>
    </source>
</evidence>
<dbReference type="InterPro" id="IPR015413">
    <property type="entry name" value="Methionyl/Leucyl_tRNA_Synth"/>
</dbReference>
<dbReference type="InterPro" id="IPR009068">
    <property type="entry name" value="uS15_NS1_RNA-bd_sf"/>
</dbReference>
<dbReference type="Pfam" id="PF00458">
    <property type="entry name" value="WHEP-TRS"/>
    <property type="match status" value="3"/>
</dbReference>
<dbReference type="SUPFAM" id="SSF47060">
    <property type="entry name" value="S15/NS1 RNA-binding domain"/>
    <property type="match status" value="3"/>
</dbReference>
<dbReference type="PANTHER" id="PTHR45765:SF1">
    <property type="entry name" value="METHIONINE--TRNA LIGASE, CYTOPLASMIC"/>
    <property type="match status" value="1"/>
</dbReference>
<sequence length="1051" mass="116403">MKLYSDKGNFQTLKISIAARLTGTASEILAIEVGHNDIVAPFLSKSKLPVLEVAEGKYLFSANTAAKYLFLKAGQVKKEEAEDEILEWENNELLPLIATYLSNIIGQGKKESSVSDSLLKTLHQLESKLTKTKYLLDDTLSICDVCVFSSIFPLFSLKNQEVLSKLPNTKRYCEDVTKIQAVQDAISELTGGAGPEVFKASLLSQRFPLLPSSIVDRQTSGAAVANPDASGDQIPEVKLSQADLESARASWGKKPDDVEQPRPRIHPILPDPQRRNILVTSALPYVNNVPHLGNIIGCVLSADVFSRFARLRNYNVLYICGTDEYGTATETKAMEEGVTPREICDKYNKLHVQIYKWFNIDFDYFGRTTTDQQTEIAQDIFWKLYHNGYVLKDSVDQLKCTKCDKFLADRFVEGICPLCGFDDARGDQCDACGKLINAVELKSPKCKICKSSPVIQTSNHLFVDLPKLEPLLSSHLNGAFESGTWTNNAKMITNSWIRDGLKPRCISRDLKWGTPVPLEGYTDKVFYVWFDAPIGYISITANYTSEWKQWWKNPQQIEMYNFLGKDNVPFHSVIFPACLLGTNDGYSVVNHMVATEYLNYEDTKFSKSRNSGVFGDQAEVTGIQADIYRFYLLFVRPESQDTAFSWDDFLLKNNSELLNNLGNFINRALMFLHNNFKGIVQEMSVTDEDVELLAQITNQLKGYISNLEACRLRDGIRNILTISRLGNQYMQVTKPWVLSKGSPEEIKRAGSVIALCANVACLLSVLLQPYMPTTSAVIQQQLHAPASVNYIGGEFVPMLQPGHQIGQPSPLFQKLESATMSELKAKFAGKPEEKTKKPSKKGEKPQPSNNVVTTEDFSKLSISIANQGQKVRELKAAKADKSVIDKEVAYLLQLKKDLEAAQAAVPKKESQSLSAEQLAQAVSLQGQKVRELKAAKAEKSVIDKEVACLLHLKKDLEVAESQKESQPAVAVVEQSACVNSAGGDAGLIEKLTQAVAVQGNKVRDLKAAKADKSVIDAEVASLLKLKKDLELAGGVTAAPATKNSSKKNKKK</sequence>
<dbReference type="GO" id="GO:0005524">
    <property type="term" value="F:ATP binding"/>
    <property type="evidence" value="ECO:0007669"/>
    <property type="project" value="UniProtKB-KW"/>
</dbReference>
<dbReference type="CDD" id="cd07957">
    <property type="entry name" value="Anticodon_Ia_Met"/>
    <property type="match status" value="1"/>
</dbReference>
<dbReference type="InterPro" id="IPR041872">
    <property type="entry name" value="Anticodon_Met"/>
</dbReference>
<dbReference type="Proteomes" id="UP001233172">
    <property type="component" value="Unassembled WGS sequence"/>
</dbReference>
<dbReference type="PROSITE" id="PS00178">
    <property type="entry name" value="AA_TRNA_LIGASE_I"/>
    <property type="match status" value="1"/>
</dbReference>
<dbReference type="InterPro" id="IPR001412">
    <property type="entry name" value="aa-tRNA-synth_I_CS"/>
</dbReference>
<dbReference type="Pfam" id="PF18485">
    <property type="entry name" value="GST_N_5"/>
    <property type="match status" value="1"/>
</dbReference>
<evidence type="ECO:0000256" key="11">
    <source>
        <dbReference type="ARBA" id="ARBA00022917"/>
    </source>
</evidence>
<comment type="subcellular location">
    <subcellularLocation>
        <location evidence="1">Cytoplasm</location>
    </subcellularLocation>
</comment>
<dbReference type="Gene3D" id="1.10.287.10">
    <property type="entry name" value="S15/NS1, RNA-binding"/>
    <property type="match status" value="3"/>
</dbReference>
<dbReference type="InterPro" id="IPR014729">
    <property type="entry name" value="Rossmann-like_a/b/a_fold"/>
</dbReference>
<keyword evidence="5" id="KW-0963">Cytoplasm</keyword>
<evidence type="ECO:0000256" key="8">
    <source>
        <dbReference type="ARBA" id="ARBA00022741"/>
    </source>
</evidence>
<dbReference type="Gene3D" id="2.20.28.20">
    <property type="entry name" value="Methionyl-tRNA synthetase, Zn-domain"/>
    <property type="match status" value="1"/>
</dbReference>
<evidence type="ECO:0000259" key="18">
    <source>
        <dbReference type="PROSITE" id="PS51185"/>
    </source>
</evidence>
<evidence type="ECO:0000256" key="10">
    <source>
        <dbReference type="ARBA" id="ARBA00022884"/>
    </source>
</evidence>
<keyword evidence="9 15" id="KW-0067">ATP-binding</keyword>
<comment type="caution">
    <text evidence="19">The sequence shown here is derived from an EMBL/GenBank/DDBJ whole genome shotgun (WGS) entry which is preliminary data.</text>
</comment>
<dbReference type="GO" id="GO:0017101">
    <property type="term" value="C:aminoacyl-tRNA synthetase multienzyme complex"/>
    <property type="evidence" value="ECO:0007669"/>
    <property type="project" value="TreeGrafter"/>
</dbReference>
<dbReference type="AlphaFoldDB" id="A0AAD8FBR1"/>
<evidence type="ECO:0000256" key="16">
    <source>
        <dbReference type="SAM" id="MobiDB-lite"/>
    </source>
</evidence>
<dbReference type="NCBIfam" id="TIGR00398">
    <property type="entry name" value="metG"/>
    <property type="match status" value="1"/>
</dbReference>
<evidence type="ECO:0000256" key="14">
    <source>
        <dbReference type="ARBA" id="ARBA00047364"/>
    </source>
</evidence>
<reference evidence="19" key="1">
    <citation type="journal article" date="2023" name="PLoS Negl. Trop. Dis.">
        <title>A genome sequence for Biomphalaria pfeifferi, the major vector snail for the human-infecting parasite Schistosoma mansoni.</title>
        <authorList>
            <person name="Bu L."/>
            <person name="Lu L."/>
            <person name="Laidemitt M.R."/>
            <person name="Zhang S.M."/>
            <person name="Mutuku M."/>
            <person name="Mkoji G."/>
            <person name="Steinauer M."/>
            <person name="Loker E.S."/>
        </authorList>
    </citation>
    <scope>NUCLEOTIDE SEQUENCE</scope>
    <source>
        <strain evidence="19">KasaAsao</strain>
    </source>
</reference>
<keyword evidence="20" id="KW-1185">Reference proteome</keyword>
<dbReference type="Gene3D" id="3.40.30.10">
    <property type="entry name" value="Glutaredoxin"/>
    <property type="match status" value="1"/>
</dbReference>
<dbReference type="SUPFAM" id="SSF52374">
    <property type="entry name" value="Nucleotidylyl transferase"/>
    <property type="match status" value="1"/>
</dbReference>
<protein>
    <recommendedName>
        <fullName evidence="4">Methionine--tRNA ligase, cytoplasmic</fullName>
        <ecNumber evidence="3">6.1.1.10</ecNumber>
    </recommendedName>
    <alternativeName>
        <fullName evidence="13">Methionyl-tRNA synthetase</fullName>
    </alternativeName>
</protein>
<dbReference type="InterPro" id="IPR023458">
    <property type="entry name" value="Met-tRNA_ligase_1"/>
</dbReference>
<evidence type="ECO:0000313" key="19">
    <source>
        <dbReference type="EMBL" id="KAK0058565.1"/>
    </source>
</evidence>
<evidence type="ECO:0000256" key="13">
    <source>
        <dbReference type="ARBA" id="ARBA00030904"/>
    </source>
</evidence>
<evidence type="ECO:0000313" key="20">
    <source>
        <dbReference type="Proteomes" id="UP001233172"/>
    </source>
</evidence>
<dbReference type="FunFam" id="1.10.730.10:FF:000031">
    <property type="entry name" value="Putative Methionyl-tRNA synthetase"/>
    <property type="match status" value="1"/>
</dbReference>
<dbReference type="InterPro" id="IPR000738">
    <property type="entry name" value="WHEP-TRS_dom"/>
</dbReference>
<dbReference type="GO" id="GO:0000049">
    <property type="term" value="F:tRNA binding"/>
    <property type="evidence" value="ECO:0007669"/>
    <property type="project" value="UniProtKB-KW"/>
</dbReference>
<evidence type="ECO:0000256" key="1">
    <source>
        <dbReference type="ARBA" id="ARBA00004496"/>
    </source>
</evidence>
<feature type="domain" description="WHEP-TRS" evidence="18">
    <location>
        <begin position="914"/>
        <end position="970"/>
    </location>
</feature>
<dbReference type="InterPro" id="IPR014758">
    <property type="entry name" value="Met-tRNA_synth"/>
</dbReference>
<dbReference type="EMBL" id="JASAOG010000047">
    <property type="protein sequence ID" value="KAK0058565.1"/>
    <property type="molecule type" value="Genomic_DNA"/>
</dbReference>
<keyword evidence="8 15" id="KW-0547">Nucleotide-binding</keyword>
<keyword evidence="7 15" id="KW-0436">Ligase</keyword>
<dbReference type="InterPro" id="IPR041598">
    <property type="entry name" value="MARS_N"/>
</dbReference>
<dbReference type="EC" id="6.1.1.10" evidence="3"/>
<keyword evidence="11 15" id="KW-0648">Protein biosynthesis</keyword>
<accession>A0AAD8FBR1</accession>
<dbReference type="Gene3D" id="1.20.1050.10">
    <property type="match status" value="1"/>
</dbReference>
<evidence type="ECO:0000256" key="12">
    <source>
        <dbReference type="ARBA" id="ARBA00023146"/>
    </source>
</evidence>
<evidence type="ECO:0000259" key="17">
    <source>
        <dbReference type="PROSITE" id="PS50405"/>
    </source>
</evidence>
<evidence type="ECO:0000256" key="15">
    <source>
        <dbReference type="RuleBase" id="RU363039"/>
    </source>
</evidence>
<dbReference type="InterPro" id="IPR009080">
    <property type="entry name" value="tRNAsynth_Ia_anticodon-bd"/>
</dbReference>
<keyword evidence="10" id="KW-0694">RNA-binding</keyword>
<reference evidence="19" key="2">
    <citation type="submission" date="2023-04" db="EMBL/GenBank/DDBJ databases">
        <authorList>
            <person name="Bu L."/>
            <person name="Lu L."/>
            <person name="Laidemitt M.R."/>
            <person name="Zhang S.M."/>
            <person name="Mutuku M."/>
            <person name="Mkoji G."/>
            <person name="Steinauer M."/>
            <person name="Loker E.S."/>
        </authorList>
    </citation>
    <scope>NUCLEOTIDE SEQUENCE</scope>
    <source>
        <strain evidence="19">KasaAsao</strain>
        <tissue evidence="19">Whole Snail</tissue>
    </source>
</reference>
<evidence type="ECO:0000256" key="3">
    <source>
        <dbReference type="ARBA" id="ARBA00012838"/>
    </source>
</evidence>
<evidence type="ECO:0000256" key="2">
    <source>
        <dbReference type="ARBA" id="ARBA00005594"/>
    </source>
</evidence>
<dbReference type="PRINTS" id="PR01041">
    <property type="entry name" value="TRNASYNTHMET"/>
</dbReference>
<feature type="domain" description="WHEP-TRS" evidence="18">
    <location>
        <begin position="987"/>
        <end position="1043"/>
    </location>
</feature>
<dbReference type="GO" id="GO:0004825">
    <property type="term" value="F:methionine-tRNA ligase activity"/>
    <property type="evidence" value="ECO:0007669"/>
    <property type="project" value="UniProtKB-EC"/>
</dbReference>
<dbReference type="Gene3D" id="3.40.50.620">
    <property type="entry name" value="HUPs"/>
    <property type="match status" value="1"/>
</dbReference>
<feature type="domain" description="WHEP-TRS" evidence="18">
    <location>
        <begin position="856"/>
        <end position="912"/>
    </location>
</feature>
<dbReference type="SUPFAM" id="SSF47323">
    <property type="entry name" value="Anticodon-binding domain of a subclass of class I aminoacyl-tRNA synthetases"/>
    <property type="match status" value="1"/>
</dbReference>
<comment type="similarity">
    <text evidence="2 15">Belongs to the class-I aminoacyl-tRNA synthetase family.</text>
</comment>
<dbReference type="NCBIfam" id="NF001100">
    <property type="entry name" value="PRK00133.1"/>
    <property type="match status" value="1"/>
</dbReference>
<feature type="domain" description="GST C-terminal" evidence="17">
    <location>
        <begin position="75"/>
        <end position="209"/>
    </location>
</feature>
<dbReference type="FunFam" id="2.20.28.20:FF:000001">
    <property type="entry name" value="Methionine--tRNA ligase"/>
    <property type="match status" value="1"/>
</dbReference>
<dbReference type="PROSITE" id="PS51185">
    <property type="entry name" value="WHEP_TRS_2"/>
    <property type="match status" value="3"/>
</dbReference>
<dbReference type="Pfam" id="PF09334">
    <property type="entry name" value="tRNA-synt_1g"/>
    <property type="match status" value="1"/>
</dbReference>
<dbReference type="InterPro" id="IPR004046">
    <property type="entry name" value="GST_C"/>
</dbReference>
<dbReference type="SUPFAM" id="SSF47616">
    <property type="entry name" value="GST C-terminal domain-like"/>
    <property type="match status" value="1"/>
</dbReference>
<keyword evidence="6" id="KW-0820">tRNA-binding</keyword>
<keyword evidence="12 15" id="KW-0030">Aminoacyl-tRNA synthetase</keyword>
<dbReference type="HAMAP" id="MF_00098">
    <property type="entry name" value="Met_tRNA_synth_type1"/>
    <property type="match status" value="1"/>
</dbReference>
<dbReference type="CDD" id="cd00814">
    <property type="entry name" value="MetRS_core"/>
    <property type="match status" value="1"/>
</dbReference>
<dbReference type="PROSITE" id="PS50405">
    <property type="entry name" value="GST_CTER"/>
    <property type="match status" value="1"/>
</dbReference>
<dbReference type="Gene3D" id="1.10.730.10">
    <property type="entry name" value="Isoleucyl-tRNA Synthetase, Domain 1"/>
    <property type="match status" value="1"/>
</dbReference>
<evidence type="ECO:0000256" key="7">
    <source>
        <dbReference type="ARBA" id="ARBA00022598"/>
    </source>
</evidence>
<feature type="region of interest" description="Disordered" evidence="16">
    <location>
        <begin position="826"/>
        <end position="852"/>
    </location>
</feature>
<dbReference type="PANTHER" id="PTHR45765">
    <property type="entry name" value="METHIONINE--TRNA LIGASE"/>
    <property type="match status" value="1"/>
</dbReference>
<dbReference type="SMART" id="SM00991">
    <property type="entry name" value="WHEP-TRS"/>
    <property type="match status" value="3"/>
</dbReference>
<proteinExistence type="inferred from homology"/>
<organism evidence="19 20">
    <name type="scientific">Biomphalaria pfeifferi</name>
    <name type="common">Bloodfluke planorb</name>
    <name type="synonym">Freshwater snail</name>
    <dbReference type="NCBI Taxonomy" id="112525"/>
    <lineage>
        <taxon>Eukaryota</taxon>
        <taxon>Metazoa</taxon>
        <taxon>Spiralia</taxon>
        <taxon>Lophotrochozoa</taxon>
        <taxon>Mollusca</taxon>
        <taxon>Gastropoda</taxon>
        <taxon>Heterobranchia</taxon>
        <taxon>Euthyneura</taxon>
        <taxon>Panpulmonata</taxon>
        <taxon>Hygrophila</taxon>
        <taxon>Lymnaeoidea</taxon>
        <taxon>Planorbidae</taxon>
        <taxon>Biomphalaria</taxon>
    </lineage>
</organism>
<dbReference type="InterPro" id="IPR036282">
    <property type="entry name" value="Glutathione-S-Trfase_C_sf"/>
</dbReference>
<dbReference type="InterPro" id="IPR010987">
    <property type="entry name" value="Glutathione-S-Trfase_C-like"/>
</dbReference>
<evidence type="ECO:0000256" key="4">
    <source>
        <dbReference type="ARBA" id="ARBA00018335"/>
    </source>
</evidence>
<dbReference type="CDD" id="cd00939">
    <property type="entry name" value="MetRS_RNA"/>
    <property type="match status" value="2"/>
</dbReference>
<evidence type="ECO:0000256" key="6">
    <source>
        <dbReference type="ARBA" id="ARBA00022555"/>
    </source>
</evidence>
<dbReference type="Pfam" id="PF14497">
    <property type="entry name" value="GST_C_3"/>
    <property type="match status" value="1"/>
</dbReference>
<evidence type="ECO:0000256" key="5">
    <source>
        <dbReference type="ARBA" id="ARBA00022490"/>
    </source>
</evidence>
<comment type="catalytic activity">
    <reaction evidence="14">
        <text>tRNA(Met) + L-methionine + ATP = L-methionyl-tRNA(Met) + AMP + diphosphate</text>
        <dbReference type="Rhea" id="RHEA:13481"/>
        <dbReference type="Rhea" id="RHEA-COMP:9667"/>
        <dbReference type="Rhea" id="RHEA-COMP:9698"/>
        <dbReference type="ChEBI" id="CHEBI:30616"/>
        <dbReference type="ChEBI" id="CHEBI:33019"/>
        <dbReference type="ChEBI" id="CHEBI:57844"/>
        <dbReference type="ChEBI" id="CHEBI:78442"/>
        <dbReference type="ChEBI" id="CHEBI:78530"/>
        <dbReference type="ChEBI" id="CHEBI:456215"/>
        <dbReference type="EC" id="6.1.1.10"/>
    </reaction>
</comment>